<evidence type="ECO:0000256" key="2">
    <source>
        <dbReference type="ARBA" id="ARBA00022679"/>
    </source>
</evidence>
<feature type="domain" description="Carbohydrate kinase PfkB" evidence="4">
    <location>
        <begin position="21"/>
        <end position="284"/>
    </location>
</feature>
<comment type="caution">
    <text evidence="5">The sequence shown here is derived from an EMBL/GenBank/DDBJ whole genome shotgun (WGS) entry which is preliminary data.</text>
</comment>
<evidence type="ECO:0000256" key="3">
    <source>
        <dbReference type="ARBA" id="ARBA00022777"/>
    </source>
</evidence>
<evidence type="ECO:0000259" key="4">
    <source>
        <dbReference type="Pfam" id="PF00294"/>
    </source>
</evidence>
<proteinExistence type="inferred from homology"/>
<dbReference type="Gene3D" id="3.40.1190.20">
    <property type="match status" value="1"/>
</dbReference>
<dbReference type="EMBL" id="QFOI01000312">
    <property type="protein sequence ID" value="PZP44489.1"/>
    <property type="molecule type" value="Genomic_DNA"/>
</dbReference>
<dbReference type="Proteomes" id="UP000249645">
    <property type="component" value="Unassembled WGS sequence"/>
</dbReference>
<dbReference type="GO" id="GO:0016301">
    <property type="term" value="F:kinase activity"/>
    <property type="evidence" value="ECO:0007669"/>
    <property type="project" value="UniProtKB-KW"/>
</dbReference>
<reference evidence="5 6" key="1">
    <citation type="submission" date="2017-11" db="EMBL/GenBank/DDBJ databases">
        <title>Infants hospitalized years apart are colonized by the same room-sourced microbial strains.</title>
        <authorList>
            <person name="Brooks B."/>
            <person name="Olm M.R."/>
            <person name="Firek B.A."/>
            <person name="Baker R."/>
            <person name="Thomas B.C."/>
            <person name="Morowitz M.J."/>
            <person name="Banfield J.F."/>
        </authorList>
    </citation>
    <scope>NUCLEOTIDE SEQUENCE [LARGE SCALE GENOMIC DNA]</scope>
    <source>
        <strain evidence="5">S2_009_000_R2_76</strain>
    </source>
</reference>
<protein>
    <submittedName>
        <fullName evidence="5">Carbohydrate kinase</fullName>
    </submittedName>
</protein>
<dbReference type="SUPFAM" id="SSF53613">
    <property type="entry name" value="Ribokinase-like"/>
    <property type="match status" value="1"/>
</dbReference>
<keyword evidence="3 5" id="KW-0418">Kinase</keyword>
<dbReference type="Pfam" id="PF00294">
    <property type="entry name" value="PfkB"/>
    <property type="match status" value="1"/>
</dbReference>
<dbReference type="InterPro" id="IPR029056">
    <property type="entry name" value="Ribokinase-like"/>
</dbReference>
<dbReference type="PROSITE" id="PS00583">
    <property type="entry name" value="PFKB_KINASES_1"/>
    <property type="match status" value="1"/>
</dbReference>
<organism evidence="5 6">
    <name type="scientific">Pseudopedobacter saltans</name>
    <dbReference type="NCBI Taxonomy" id="151895"/>
    <lineage>
        <taxon>Bacteria</taxon>
        <taxon>Pseudomonadati</taxon>
        <taxon>Bacteroidota</taxon>
        <taxon>Sphingobacteriia</taxon>
        <taxon>Sphingobacteriales</taxon>
        <taxon>Sphingobacteriaceae</taxon>
        <taxon>Pseudopedobacter</taxon>
    </lineage>
</organism>
<dbReference type="CDD" id="cd01167">
    <property type="entry name" value="bac_FRK"/>
    <property type="match status" value="1"/>
</dbReference>
<sequence length="309" mass="34911">MKNQINVVCFGEVLWDIFPQGKRAGGAPFNVAYNLSRLGAEVRMVSCVGIDSLGDTLLSQINSWDITTNGIQKDDIHPTGTVIAHFDEHNEAHYDIVENVAWDYINTKEADLKAVKEAGALVFGTLAMRNKTSRDTIFQLMEEARFNVFDINLRPPFYDVKTIKEILHKVQLAKFNKAELRLVLDFLGKTYVDEDDSIRFIQDQFDLPEIIVSKGSKGAIYYNADTHYQYPAVKIEIKDTVGSEDSFLVCFLVKRLINAPTDEIMTQATSLGAFITSKEGACPPYTLEEFEKFKAEHPIAKEQIITNKR</sequence>
<evidence type="ECO:0000313" key="6">
    <source>
        <dbReference type="Proteomes" id="UP000249645"/>
    </source>
</evidence>
<accession>A0A2W5GR54</accession>
<comment type="similarity">
    <text evidence="1">Belongs to the carbohydrate kinase PfkB family.</text>
</comment>
<dbReference type="InterPro" id="IPR002173">
    <property type="entry name" value="Carboh/pur_kinase_PfkB_CS"/>
</dbReference>
<keyword evidence="2" id="KW-0808">Transferase</keyword>
<dbReference type="AlphaFoldDB" id="A0A2W5GR54"/>
<dbReference type="InterPro" id="IPR050306">
    <property type="entry name" value="PfkB_Carbo_kinase"/>
</dbReference>
<gene>
    <name evidence="5" type="ORF">DI598_14430</name>
</gene>
<dbReference type="PANTHER" id="PTHR43085:SF57">
    <property type="entry name" value="CARBOHYDRATE KINASE PFKB DOMAIN-CONTAINING PROTEIN"/>
    <property type="match status" value="1"/>
</dbReference>
<dbReference type="PANTHER" id="PTHR43085">
    <property type="entry name" value="HEXOKINASE FAMILY MEMBER"/>
    <property type="match status" value="1"/>
</dbReference>
<dbReference type="InterPro" id="IPR011611">
    <property type="entry name" value="PfkB_dom"/>
</dbReference>
<evidence type="ECO:0000313" key="5">
    <source>
        <dbReference type="EMBL" id="PZP44489.1"/>
    </source>
</evidence>
<name>A0A2W5GR54_9SPHI</name>
<evidence type="ECO:0000256" key="1">
    <source>
        <dbReference type="ARBA" id="ARBA00010688"/>
    </source>
</evidence>